<protein>
    <submittedName>
        <fullName evidence="1">Uncharacterized protein</fullName>
    </submittedName>
</protein>
<accession>A0A2A7U0J2</accession>
<organism evidence="1 2">
    <name type="scientific">Edwardsiella tarda</name>
    <dbReference type="NCBI Taxonomy" id="636"/>
    <lineage>
        <taxon>Bacteria</taxon>
        <taxon>Pseudomonadati</taxon>
        <taxon>Pseudomonadota</taxon>
        <taxon>Gammaproteobacteria</taxon>
        <taxon>Enterobacterales</taxon>
        <taxon>Hafniaceae</taxon>
        <taxon>Edwardsiella</taxon>
    </lineage>
</organism>
<dbReference type="OrthoDB" id="6631413at2"/>
<evidence type="ECO:0000313" key="1">
    <source>
        <dbReference type="EMBL" id="PEH71820.1"/>
    </source>
</evidence>
<reference evidence="2" key="1">
    <citation type="submission" date="2017-09" db="EMBL/GenBank/DDBJ databases">
        <title>FDA dAtabase for Regulatory Grade micrObial Sequences (FDA-ARGOS): Supporting development and validation of Infectious Disease Dx tests.</title>
        <authorList>
            <person name="Goldberg B."/>
            <person name="Campos J."/>
            <person name="Tallon L."/>
            <person name="Sadzewicz L."/>
            <person name="Ott S."/>
            <person name="Zhao X."/>
            <person name="Nagaraj S."/>
            <person name="Vavikolanu K."/>
            <person name="Aluvathingal J."/>
            <person name="Nadendla S."/>
            <person name="Geyer C."/>
            <person name="Sichtig H."/>
        </authorList>
    </citation>
    <scope>NUCLEOTIDE SEQUENCE [LARGE SCALE GENOMIC DNA]</scope>
    <source>
        <strain evidence="2">FDAARGOS_370</strain>
    </source>
</reference>
<sequence length="397" mass="45718">MLFEIDECIGYFKKDLKRSEFDKIKAKLDNFKAAYVSLTIMLAFERKTGLVKNLSRSYRYLQLEEGLTDNYYTALCNYIYESEHFDEMLLGTLIDEFQKKTITPFSVTIGKDAWQDVHVIWDIVFNSHGGAIFTELDLVELMINLKRSPDAEVLEPYFIFSKILYNICIDDLQEAEILLNEISSPKLPFGYLPAACSMLKLAFKIKSKGKNIKNGELTADINIMLSCQSVFTDGVMKHTESERPKFLLTEYENNLQIMHVIKQYNDLVRRISVFNELDFYAVHPQSISGVLDDIEHALGKIIKRVSIIEENVCSEKLAEIFIHEKILTSRELNKTLISYLPEFTLYNFILNIDYIIPYLKIPGEMLVNISSLRALAEGSRHNRKIIADAILIAIKLS</sequence>
<dbReference type="Proteomes" id="UP000219788">
    <property type="component" value="Unassembled WGS sequence"/>
</dbReference>
<dbReference type="RefSeq" id="WP_098142922.1">
    <property type="nucleotide sequence ID" value="NZ_PDDV01000013.1"/>
</dbReference>
<dbReference type="EMBL" id="PDDV01000013">
    <property type="protein sequence ID" value="PEH71820.1"/>
    <property type="molecule type" value="Genomic_DNA"/>
</dbReference>
<gene>
    <name evidence="1" type="ORF">CRM76_07700</name>
</gene>
<proteinExistence type="predicted"/>
<dbReference type="AlphaFoldDB" id="A0A2A7U0J2"/>
<name>A0A2A7U0J2_EDWTA</name>
<evidence type="ECO:0000313" key="2">
    <source>
        <dbReference type="Proteomes" id="UP000219788"/>
    </source>
</evidence>
<comment type="caution">
    <text evidence="1">The sequence shown here is derived from an EMBL/GenBank/DDBJ whole genome shotgun (WGS) entry which is preliminary data.</text>
</comment>